<dbReference type="InterPro" id="IPR015424">
    <property type="entry name" value="PyrdxlP-dep_Trfase"/>
</dbReference>
<accession>A0A1K2C8L8</accession>
<dbReference type="Proteomes" id="UP000181909">
    <property type="component" value="Unassembled WGS sequence"/>
</dbReference>
<gene>
    <name evidence="1" type="ORF">SAMN02787144_1010144</name>
</gene>
<proteinExistence type="predicted"/>
<dbReference type="SUPFAM" id="SSF53383">
    <property type="entry name" value="PLP-dependent transferases"/>
    <property type="match status" value="1"/>
</dbReference>
<name>A0A1K2C8L8_STRAR</name>
<dbReference type="Gene3D" id="3.40.640.10">
    <property type="entry name" value="Type I PLP-dependent aspartate aminotransferase-like (Major domain)"/>
    <property type="match status" value="1"/>
</dbReference>
<dbReference type="STRING" id="1893.SAMN02787144_1010144"/>
<dbReference type="EMBL" id="FPJO01000010">
    <property type="protein sequence ID" value="SFY07391.1"/>
    <property type="molecule type" value="Genomic_DNA"/>
</dbReference>
<evidence type="ECO:0000313" key="1">
    <source>
        <dbReference type="EMBL" id="SFY07391.1"/>
    </source>
</evidence>
<sequence>MTIFPEEVVTETRDAACVVAYRRLRHGVSTSRQIGYGRNMYPAAPELVAQIRALITVLFEQQRMTDYSTGFDGSDRHLISALAAEWLGRFDIGPGDVFVMSGSTEAISVVTGYLAGRGYEYVLPLPCYYAFEQSARRWGMPVGAHYNGDGLLHGTRSGAPKALVDIVPNGVTGRRFRLPDGAGDDFRILDSVFQVSAAAGKGSAVDDRHLREAVRDFDLGRGCVMLTASKDLSVPGLRAGLLITRDPGLRRYLEADRFERCYALNPLSTGVVALYVALMCARAAQRKGTTAPRPPLFPPEVASSRPAADDPLATMLWESPVVDILDRYLRGMARHYAAVLTVYRNRLVPLGIDLDSRYPETGYSLFLPLPVRVDGPEGAVVWCNRIGREAGLKLNPAAIFGGSDEPWAVLYDCTRPWVRFNCSVAEPDAVGTVSILETALR</sequence>
<evidence type="ECO:0008006" key="3">
    <source>
        <dbReference type="Google" id="ProtNLM"/>
    </source>
</evidence>
<dbReference type="AlphaFoldDB" id="A0A1K2C8L8"/>
<protein>
    <recommendedName>
        <fullName evidence="3">Aminotransferase</fullName>
    </recommendedName>
</protein>
<organism evidence="1 2">
    <name type="scientific">Streptomyces atratus</name>
    <dbReference type="NCBI Taxonomy" id="1893"/>
    <lineage>
        <taxon>Bacteria</taxon>
        <taxon>Bacillati</taxon>
        <taxon>Actinomycetota</taxon>
        <taxon>Actinomycetes</taxon>
        <taxon>Kitasatosporales</taxon>
        <taxon>Streptomycetaceae</taxon>
        <taxon>Streptomyces</taxon>
    </lineage>
</organism>
<dbReference type="InterPro" id="IPR015421">
    <property type="entry name" value="PyrdxlP-dep_Trfase_major"/>
</dbReference>
<reference evidence="1 2" key="1">
    <citation type="submission" date="2016-11" db="EMBL/GenBank/DDBJ databases">
        <authorList>
            <person name="Jaros S."/>
            <person name="Januszkiewicz K."/>
            <person name="Wedrychowicz H."/>
        </authorList>
    </citation>
    <scope>NUCLEOTIDE SEQUENCE [LARGE SCALE GENOMIC DNA]</scope>
    <source>
        <strain evidence="1 2">OK807</strain>
    </source>
</reference>
<evidence type="ECO:0000313" key="2">
    <source>
        <dbReference type="Proteomes" id="UP000181909"/>
    </source>
</evidence>